<dbReference type="InterPro" id="IPR026869">
    <property type="entry name" value="EgtC-like"/>
</dbReference>
<gene>
    <name evidence="3" type="ORF">GCM10023220_41010</name>
</gene>
<dbReference type="PANTHER" id="PTHR42824">
    <property type="entry name" value="GLUTAMINE AMIDOTRANSFERASE"/>
    <property type="match status" value="1"/>
</dbReference>
<protein>
    <submittedName>
        <fullName evidence="3">Class II glutamine amidotransferase</fullName>
    </submittedName>
</protein>
<accession>A0ABP9CEM0</accession>
<keyword evidence="1 3" id="KW-0315">Glutamine amidotransferase</keyword>
<name>A0ABP9CEM0_9ACTN</name>
<keyword evidence="4" id="KW-1185">Reference proteome</keyword>
<dbReference type="InterPro" id="IPR017932">
    <property type="entry name" value="GATase_2_dom"/>
</dbReference>
<evidence type="ECO:0000313" key="4">
    <source>
        <dbReference type="Proteomes" id="UP001501265"/>
    </source>
</evidence>
<sequence length="251" mass="27048">MCRLIGAVSRQPAAVRDLYADDLAPFLDLAEEHGDGWGLAVRVPNGTVQAVKEPERAHDGLRLRSLLDTSTTDAALLHLRMASPGLPVSAANTHPFGDREMAFAHNGDFAPVGVLDTVIGPDLLATADGETDSERFYLAVRRRTDDGLDPVKALIQAADDIRSSADRFASLNCLLLTAAGLYAYTEHDPRSEVISRRGEGYFGLHYRTTPDGRAVVASTGWAQPGPEWSALPERHVLEMTPGTLNLTVHGS</sequence>
<dbReference type="InterPro" id="IPR029055">
    <property type="entry name" value="Ntn_hydrolases_N"/>
</dbReference>
<evidence type="ECO:0000259" key="2">
    <source>
        <dbReference type="PROSITE" id="PS51278"/>
    </source>
</evidence>
<dbReference type="RefSeq" id="WP_345621330.1">
    <property type="nucleotide sequence ID" value="NZ_BAABIG010000040.1"/>
</dbReference>
<dbReference type="SUPFAM" id="SSF56235">
    <property type="entry name" value="N-terminal nucleophile aminohydrolases (Ntn hydrolases)"/>
    <property type="match status" value="1"/>
</dbReference>
<feature type="domain" description="Glutamine amidotransferase type-2" evidence="2">
    <location>
        <begin position="2"/>
        <end position="250"/>
    </location>
</feature>
<proteinExistence type="predicted"/>
<dbReference type="Proteomes" id="UP001501265">
    <property type="component" value="Unassembled WGS sequence"/>
</dbReference>
<evidence type="ECO:0000313" key="3">
    <source>
        <dbReference type="EMBL" id="GAA4806728.1"/>
    </source>
</evidence>
<comment type="caution">
    <text evidence="3">The sequence shown here is derived from an EMBL/GenBank/DDBJ whole genome shotgun (WGS) entry which is preliminary data.</text>
</comment>
<dbReference type="Pfam" id="PF13230">
    <property type="entry name" value="GATase_4"/>
    <property type="match status" value="1"/>
</dbReference>
<organism evidence="3 4">
    <name type="scientific">Streptomyces ziwulingensis</name>
    <dbReference type="NCBI Taxonomy" id="1045501"/>
    <lineage>
        <taxon>Bacteria</taxon>
        <taxon>Bacillati</taxon>
        <taxon>Actinomycetota</taxon>
        <taxon>Actinomycetes</taxon>
        <taxon>Kitasatosporales</taxon>
        <taxon>Streptomycetaceae</taxon>
        <taxon>Streptomyces</taxon>
    </lineage>
</organism>
<dbReference type="PANTHER" id="PTHR42824:SF1">
    <property type="entry name" value="GLUTAMINE AMIDOTRANSFERASE YAFJ-RELATED"/>
    <property type="match status" value="1"/>
</dbReference>
<evidence type="ECO:0000256" key="1">
    <source>
        <dbReference type="ARBA" id="ARBA00022962"/>
    </source>
</evidence>
<dbReference type="EMBL" id="BAABIG010000040">
    <property type="protein sequence ID" value="GAA4806728.1"/>
    <property type="molecule type" value="Genomic_DNA"/>
</dbReference>
<reference evidence="4" key="1">
    <citation type="journal article" date="2019" name="Int. J. Syst. Evol. Microbiol.">
        <title>The Global Catalogue of Microorganisms (GCM) 10K type strain sequencing project: providing services to taxonomists for standard genome sequencing and annotation.</title>
        <authorList>
            <consortium name="The Broad Institute Genomics Platform"/>
            <consortium name="The Broad Institute Genome Sequencing Center for Infectious Disease"/>
            <person name="Wu L."/>
            <person name="Ma J."/>
        </authorList>
    </citation>
    <scope>NUCLEOTIDE SEQUENCE [LARGE SCALE GENOMIC DNA]</scope>
    <source>
        <strain evidence="4">JCM 18081</strain>
    </source>
</reference>
<dbReference type="Gene3D" id="3.60.20.10">
    <property type="entry name" value="Glutamine Phosphoribosylpyrophosphate, subunit 1, domain 1"/>
    <property type="match status" value="1"/>
</dbReference>
<dbReference type="PROSITE" id="PS51278">
    <property type="entry name" value="GATASE_TYPE_2"/>
    <property type="match status" value="1"/>
</dbReference>